<dbReference type="GO" id="GO:0016779">
    <property type="term" value="F:nucleotidyltransferase activity"/>
    <property type="evidence" value="ECO:0007669"/>
    <property type="project" value="InterPro"/>
</dbReference>
<comment type="caution">
    <text evidence="2">The sequence shown here is derived from an EMBL/GenBank/DDBJ whole genome shotgun (WGS) entry which is preliminary data.</text>
</comment>
<accession>A0A402BJE5</accession>
<gene>
    <name evidence="2" type="ORF">KDA_69490</name>
</gene>
<evidence type="ECO:0000259" key="1">
    <source>
        <dbReference type="Pfam" id="PF01909"/>
    </source>
</evidence>
<dbReference type="CDD" id="cd05403">
    <property type="entry name" value="NT_KNTase_like"/>
    <property type="match status" value="1"/>
</dbReference>
<evidence type="ECO:0000313" key="2">
    <source>
        <dbReference type="EMBL" id="GCE31465.1"/>
    </source>
</evidence>
<feature type="domain" description="Polymerase nucleotidyl transferase" evidence="1">
    <location>
        <begin position="34"/>
        <end position="67"/>
    </location>
</feature>
<keyword evidence="3" id="KW-1185">Reference proteome</keyword>
<protein>
    <recommendedName>
        <fullName evidence="1">Polymerase nucleotidyl transferase domain-containing protein</fullName>
    </recommendedName>
</protein>
<dbReference type="EMBL" id="BIFT01000002">
    <property type="protein sequence ID" value="GCE31465.1"/>
    <property type="molecule type" value="Genomic_DNA"/>
</dbReference>
<proteinExistence type="predicted"/>
<dbReference type="Proteomes" id="UP000287171">
    <property type="component" value="Unassembled WGS sequence"/>
</dbReference>
<dbReference type="InterPro" id="IPR002934">
    <property type="entry name" value="Polymerase_NTP_transf_dom"/>
</dbReference>
<dbReference type="Pfam" id="PF01909">
    <property type="entry name" value="NTP_transf_2"/>
    <property type="match status" value="1"/>
</dbReference>
<reference evidence="3" key="1">
    <citation type="submission" date="2018-12" db="EMBL/GenBank/DDBJ databases">
        <title>Tengunoibacter tsumagoiensis gen. nov., sp. nov., Dictyobacter kobayashii sp. nov., D. alpinus sp. nov., and D. joshuensis sp. nov. and description of Dictyobacteraceae fam. nov. within the order Ktedonobacterales isolated from Tengu-no-mugimeshi.</title>
        <authorList>
            <person name="Wang C.M."/>
            <person name="Zheng Y."/>
            <person name="Sakai Y."/>
            <person name="Toyoda A."/>
            <person name="Minakuchi Y."/>
            <person name="Abe K."/>
            <person name="Yokota A."/>
            <person name="Yabe S."/>
        </authorList>
    </citation>
    <scope>NUCLEOTIDE SEQUENCE [LARGE SCALE GENOMIC DNA]</scope>
    <source>
        <strain evidence="3">Uno16</strain>
    </source>
</reference>
<dbReference type="SUPFAM" id="SSF81301">
    <property type="entry name" value="Nucleotidyltransferase"/>
    <property type="match status" value="1"/>
</dbReference>
<dbReference type="InterPro" id="IPR043519">
    <property type="entry name" value="NT_sf"/>
</dbReference>
<sequence>MDYTMKIDLLSAFHDKDVQSALQRFVELYEYTFPGRVAAYYVEGSYADATAVQTSDVDIVVIFRTQAGDSSLSVDADQLWQQLSLPEEIELDPTFVDETSLQEGVWPAMKFGGRLIYGEDICQRYPLLPLVEWTSDRMHAAYWLCLNVYQRPIPFQLPLNFPDPDDEFFGYTRRTLLLSDGTEVPCTRDIIRTSGWAATALLASQAGQYVARKRDCQRLYRQYIGDEWSTLLEDIYLYCRGEWQYLIPADPTMRAKLRAICERMLYFERHFLQLYRPYLLSQFRQAEGKQLERAIWLQENAPWNGIEIQEALQAARQRQQKSLL</sequence>
<dbReference type="AlphaFoldDB" id="A0A402BJE5"/>
<dbReference type="Gene3D" id="3.30.460.10">
    <property type="entry name" value="Beta Polymerase, domain 2"/>
    <property type="match status" value="1"/>
</dbReference>
<name>A0A402BJE5_9CHLR</name>
<evidence type="ECO:0000313" key="3">
    <source>
        <dbReference type="Proteomes" id="UP000287171"/>
    </source>
</evidence>
<organism evidence="2 3">
    <name type="scientific">Dictyobacter alpinus</name>
    <dbReference type="NCBI Taxonomy" id="2014873"/>
    <lineage>
        <taxon>Bacteria</taxon>
        <taxon>Bacillati</taxon>
        <taxon>Chloroflexota</taxon>
        <taxon>Ktedonobacteria</taxon>
        <taxon>Ktedonobacterales</taxon>
        <taxon>Dictyobacteraceae</taxon>
        <taxon>Dictyobacter</taxon>
    </lineage>
</organism>